<dbReference type="EMBL" id="GGEC01087574">
    <property type="protein sequence ID" value="MBX68058.1"/>
    <property type="molecule type" value="Transcribed_RNA"/>
</dbReference>
<protein>
    <submittedName>
        <fullName evidence="1">Uncharacterized protein</fullName>
    </submittedName>
</protein>
<reference evidence="1" key="1">
    <citation type="submission" date="2018-02" db="EMBL/GenBank/DDBJ databases">
        <title>Rhizophora mucronata_Transcriptome.</title>
        <authorList>
            <person name="Meera S.P."/>
            <person name="Sreeshan A."/>
            <person name="Augustine A."/>
        </authorList>
    </citation>
    <scope>NUCLEOTIDE SEQUENCE</scope>
    <source>
        <tissue evidence="1">Leaf</tissue>
    </source>
</reference>
<name>A0A2P2QM56_RHIMU</name>
<accession>A0A2P2QM56</accession>
<sequence>MEVPNSYLKTFKCSLFDIQKYAKLFI</sequence>
<evidence type="ECO:0000313" key="1">
    <source>
        <dbReference type="EMBL" id="MBX68058.1"/>
    </source>
</evidence>
<dbReference type="AlphaFoldDB" id="A0A2P2QM56"/>
<organism evidence="1">
    <name type="scientific">Rhizophora mucronata</name>
    <name type="common">Asiatic mangrove</name>
    <dbReference type="NCBI Taxonomy" id="61149"/>
    <lineage>
        <taxon>Eukaryota</taxon>
        <taxon>Viridiplantae</taxon>
        <taxon>Streptophyta</taxon>
        <taxon>Embryophyta</taxon>
        <taxon>Tracheophyta</taxon>
        <taxon>Spermatophyta</taxon>
        <taxon>Magnoliopsida</taxon>
        <taxon>eudicotyledons</taxon>
        <taxon>Gunneridae</taxon>
        <taxon>Pentapetalae</taxon>
        <taxon>rosids</taxon>
        <taxon>fabids</taxon>
        <taxon>Malpighiales</taxon>
        <taxon>Rhizophoraceae</taxon>
        <taxon>Rhizophora</taxon>
    </lineage>
</organism>
<proteinExistence type="predicted"/>